<accession>A0A3E4PQQ6</accession>
<evidence type="ECO:0000256" key="6">
    <source>
        <dbReference type="ARBA" id="ARBA00022989"/>
    </source>
</evidence>
<evidence type="ECO:0000256" key="2">
    <source>
        <dbReference type="ARBA" id="ARBA00022448"/>
    </source>
</evidence>
<evidence type="ECO:0000313" key="11">
    <source>
        <dbReference type="Proteomes" id="UP000261324"/>
    </source>
</evidence>
<name>A0A3E4PQQ6_9FIRM</name>
<dbReference type="Proteomes" id="UP000261324">
    <property type="component" value="Unassembled WGS sequence"/>
</dbReference>
<gene>
    <name evidence="9 10" type="primary">tatA</name>
    <name evidence="10" type="ORF">DXC93_10035</name>
</gene>
<evidence type="ECO:0000256" key="9">
    <source>
        <dbReference type="HAMAP-Rule" id="MF_00236"/>
    </source>
</evidence>
<evidence type="ECO:0000256" key="4">
    <source>
        <dbReference type="ARBA" id="ARBA00022692"/>
    </source>
</evidence>
<evidence type="ECO:0000256" key="5">
    <source>
        <dbReference type="ARBA" id="ARBA00022927"/>
    </source>
</evidence>
<dbReference type="InterPro" id="IPR003369">
    <property type="entry name" value="TatA/B/E"/>
</dbReference>
<dbReference type="NCBIfam" id="TIGR01411">
    <property type="entry name" value="tatAE"/>
    <property type="match status" value="1"/>
</dbReference>
<comment type="subunit">
    <text evidence="9">Forms a complex with TatC.</text>
</comment>
<evidence type="ECO:0000313" key="10">
    <source>
        <dbReference type="EMBL" id="RGK82300.1"/>
    </source>
</evidence>
<organism evidence="10 11">
    <name type="scientific">Dorea formicigenerans</name>
    <dbReference type="NCBI Taxonomy" id="39486"/>
    <lineage>
        <taxon>Bacteria</taxon>
        <taxon>Bacillati</taxon>
        <taxon>Bacillota</taxon>
        <taxon>Clostridia</taxon>
        <taxon>Lachnospirales</taxon>
        <taxon>Lachnospiraceae</taxon>
        <taxon>Dorea</taxon>
    </lineage>
</organism>
<dbReference type="EMBL" id="QSRA01000012">
    <property type="protein sequence ID" value="RGK82300.1"/>
    <property type="molecule type" value="Genomic_DNA"/>
</dbReference>
<keyword evidence="7 9" id="KW-0811">Translocation</keyword>
<evidence type="ECO:0000256" key="7">
    <source>
        <dbReference type="ARBA" id="ARBA00023010"/>
    </source>
</evidence>
<dbReference type="GO" id="GO:0043953">
    <property type="term" value="P:protein transport by the Tat complex"/>
    <property type="evidence" value="ECO:0007669"/>
    <property type="project" value="UniProtKB-UniRule"/>
</dbReference>
<dbReference type="GO" id="GO:0008320">
    <property type="term" value="F:protein transmembrane transporter activity"/>
    <property type="evidence" value="ECO:0007669"/>
    <property type="project" value="UniProtKB-UniRule"/>
</dbReference>
<keyword evidence="5 9" id="KW-0653">Protein transport</keyword>
<dbReference type="HAMAP" id="MF_00236">
    <property type="entry name" value="TatA_E"/>
    <property type="match status" value="1"/>
</dbReference>
<evidence type="ECO:0000256" key="1">
    <source>
        <dbReference type="ARBA" id="ARBA00004162"/>
    </source>
</evidence>
<keyword evidence="2 9" id="KW-0813">Transport</keyword>
<dbReference type="PANTHER" id="PTHR42982">
    <property type="entry name" value="SEC-INDEPENDENT PROTEIN TRANSLOCASE PROTEIN TATA"/>
    <property type="match status" value="1"/>
</dbReference>
<keyword evidence="4 9" id="KW-0812">Transmembrane</keyword>
<dbReference type="AlphaFoldDB" id="A0A3E4PQQ6"/>
<comment type="function">
    <text evidence="9">Part of the twin-arginine translocation (Tat) system that transports large folded proteins containing a characteristic twin-arginine motif in their signal peptide across membranes. TatA could form the protein-conducting channel of the Tat system.</text>
</comment>
<dbReference type="InterPro" id="IPR006312">
    <property type="entry name" value="TatA/E"/>
</dbReference>
<comment type="similarity">
    <text evidence="9">Belongs to the TatA/E family.</text>
</comment>
<sequence length="59" mass="6406">MFSRIGTSELILILVIALVIFGPSKLPEIGKAIGTSIKEFKKSIGSISEDSENNNKKEN</sequence>
<dbReference type="PRINTS" id="PR01506">
    <property type="entry name" value="TATBPROTEIN"/>
</dbReference>
<dbReference type="Gene3D" id="1.20.5.3310">
    <property type="match status" value="1"/>
</dbReference>
<dbReference type="NCBIfam" id="NF011430">
    <property type="entry name" value="PRK14861.1"/>
    <property type="match status" value="1"/>
</dbReference>
<dbReference type="Pfam" id="PF02416">
    <property type="entry name" value="TatA_B_E"/>
    <property type="match status" value="1"/>
</dbReference>
<dbReference type="PANTHER" id="PTHR42982:SF1">
    <property type="entry name" value="SEC-INDEPENDENT PROTEIN TRANSLOCASE PROTEIN TATA"/>
    <property type="match status" value="1"/>
</dbReference>
<evidence type="ECO:0000256" key="3">
    <source>
        <dbReference type="ARBA" id="ARBA00022475"/>
    </source>
</evidence>
<dbReference type="GO" id="GO:0033281">
    <property type="term" value="C:TAT protein transport complex"/>
    <property type="evidence" value="ECO:0007669"/>
    <property type="project" value="UniProtKB-UniRule"/>
</dbReference>
<keyword evidence="8 9" id="KW-0472">Membrane</keyword>
<reference evidence="10 11" key="1">
    <citation type="submission" date="2018-08" db="EMBL/GenBank/DDBJ databases">
        <title>A genome reference for cultivated species of the human gut microbiota.</title>
        <authorList>
            <person name="Zou Y."/>
            <person name="Xue W."/>
            <person name="Luo G."/>
        </authorList>
    </citation>
    <scope>NUCLEOTIDE SEQUENCE [LARGE SCALE GENOMIC DNA]</scope>
    <source>
        <strain evidence="10 11">TF09-3</strain>
    </source>
</reference>
<dbReference type="RefSeq" id="WP_117660254.1">
    <property type="nucleotide sequence ID" value="NZ_QSRA01000012.1"/>
</dbReference>
<keyword evidence="3 9" id="KW-1003">Cell membrane</keyword>
<comment type="caution">
    <text evidence="10">The sequence shown here is derived from an EMBL/GenBank/DDBJ whole genome shotgun (WGS) entry which is preliminary data.</text>
</comment>
<proteinExistence type="inferred from homology"/>
<keyword evidence="6 9" id="KW-1133">Transmembrane helix</keyword>
<evidence type="ECO:0000256" key="8">
    <source>
        <dbReference type="ARBA" id="ARBA00023136"/>
    </source>
</evidence>
<comment type="subcellular location">
    <subcellularLocation>
        <location evidence="1 9">Cell membrane</location>
        <topology evidence="1 9">Single-pass membrane protein</topology>
    </subcellularLocation>
</comment>
<protein>
    <recommendedName>
        <fullName evidence="9">Sec-independent protein translocase protein TatA</fullName>
    </recommendedName>
</protein>